<evidence type="ECO:0000313" key="2">
    <source>
        <dbReference type="EMBL" id="EPY50036.1"/>
    </source>
</evidence>
<dbReference type="GO" id="GO:0046854">
    <property type="term" value="P:phosphatidylinositol phosphate biosynthetic process"/>
    <property type="evidence" value="ECO:0007669"/>
    <property type="project" value="EnsemblFungi"/>
</dbReference>
<evidence type="ECO:0000313" key="3">
    <source>
        <dbReference type="Proteomes" id="UP000015464"/>
    </source>
</evidence>
<comment type="similarity">
    <text evidence="1">Belongs to the EFR3 family.</text>
</comment>
<protein>
    <recommendedName>
        <fullName evidence="4">Protein EFR3</fullName>
    </recommendedName>
</protein>
<dbReference type="GO" id="GO:1903475">
    <property type="term" value="P:mitotic actomyosin contractile ring assembly"/>
    <property type="evidence" value="ECO:0007669"/>
    <property type="project" value="EnsemblFungi"/>
</dbReference>
<evidence type="ECO:0000256" key="1">
    <source>
        <dbReference type="ARBA" id="ARBA00010216"/>
    </source>
</evidence>
<dbReference type="InterPro" id="IPR039786">
    <property type="entry name" value="EFR3"/>
</dbReference>
<dbReference type="GO" id="GO:0072659">
    <property type="term" value="P:protein localization to plasma membrane"/>
    <property type="evidence" value="ECO:0007669"/>
    <property type="project" value="InterPro"/>
</dbReference>
<dbReference type="RefSeq" id="XP_013025374.1">
    <property type="nucleotide sequence ID" value="XM_013169920.1"/>
</dbReference>
<organism evidence="2 3">
    <name type="scientific">Schizosaccharomyces cryophilus (strain OY26 / ATCC MYA-4695 / CBS 11777 / NBRC 106824 / NRRL Y48691)</name>
    <name type="common">Fission yeast</name>
    <dbReference type="NCBI Taxonomy" id="653667"/>
    <lineage>
        <taxon>Eukaryota</taxon>
        <taxon>Fungi</taxon>
        <taxon>Dikarya</taxon>
        <taxon>Ascomycota</taxon>
        <taxon>Taphrinomycotina</taxon>
        <taxon>Schizosaccharomycetes</taxon>
        <taxon>Schizosaccharomycetales</taxon>
        <taxon>Schizosaccharomycetaceae</taxon>
        <taxon>Schizosaccharomyces</taxon>
    </lineage>
</organism>
<gene>
    <name evidence="2" type="ORF">SPOG_03505</name>
</gene>
<dbReference type="OrthoDB" id="19232at2759"/>
<accession>S9X897</accession>
<dbReference type="GO" id="GO:0005886">
    <property type="term" value="C:plasma membrane"/>
    <property type="evidence" value="ECO:0007669"/>
    <property type="project" value="EnsemblFungi"/>
</dbReference>
<sequence>MWLLFRSKHKKLVLKCFPSRKLGGSEPNGSPLAYLSYYAASNSGKLKKVIRYLSRLTQHIVYRRRDNETVIALKICRTLIQKCPENVMIMASEIVKILLASSNLKSLDVQNMSVDCFAAFCERSAKTNSTAFGNEFYKSFDELVSFYFDLARTDSPPDPQQSRMLGLKAFHALTSCKLSDVEGISRNQPHFVIHAFLSNAWSKNEMTQQSFIDMVRSTAQTFRPLPPSTTGISLPEHDEVGDTVEIANKKLSLRVLYNIYTQTNPVFMIESTKSLIHFFASNPNTRINQNYISVVLNQIVEWTSVELRHSIFFCCLRCLQSSRIQFANTNVLVPYMIHSILNSQNSIPSLSVIDVLRELEFHLLVAIENTQASDFEWYTLCEFPAERLPQRLYLLLLCITSLIKHQYYNEEFADVWREMDSLLSEKATTATQLVVLTALNTMQMEQMRKERPSSVGTLSFIADFLYRAWPVSFQRVYISDSPFVRLKTVNVFFEFLNILPTSIFDFHSVFGKSTVSYFSALWSFIYEISGQVEKWLGKFSSLGEFEAVRKLSRKFYALYGPITVAAFLPLLYRALNATKGKYLVTHQALITDYLLYVSDCLSNGTLKMMSLRWKESLPSDSLSILNYDGTVTRSLWEPLPSAATSSVFLSLEAVVSELLQENPSVYPEESKVLFLEKSWHPKYSSFYEKLQKPTQTVTLSSSSENSFSNGSPMSDFNPNPIMHHKNQSAAKVDNQNPRNEKILTLKQALECPPSARTSSGLRTPSEITLSLRSASPVPLLDIFNINNSLSAATIQHPPYVNI</sequence>
<proteinExistence type="inferred from homology"/>
<dbReference type="AlphaFoldDB" id="S9X897"/>
<dbReference type="SUPFAM" id="SSF48371">
    <property type="entry name" value="ARM repeat"/>
    <property type="match status" value="1"/>
</dbReference>
<dbReference type="HOGENOM" id="CLU_341680_0_0_1"/>
<dbReference type="OMA" id="RHSIFFC"/>
<dbReference type="GeneID" id="25037822"/>
<dbReference type="EMBL" id="KE546994">
    <property type="protein sequence ID" value="EPY50036.1"/>
    <property type="molecule type" value="Genomic_DNA"/>
</dbReference>
<dbReference type="GO" id="GO:0007009">
    <property type="term" value="P:plasma membrane organization"/>
    <property type="evidence" value="ECO:0007669"/>
    <property type="project" value="EnsemblFungi"/>
</dbReference>
<dbReference type="Proteomes" id="UP000015464">
    <property type="component" value="Unassembled WGS sequence"/>
</dbReference>
<evidence type="ECO:0008006" key="4">
    <source>
        <dbReference type="Google" id="ProtNLM"/>
    </source>
</evidence>
<dbReference type="STRING" id="653667.S9X897"/>
<reference evidence="2 3" key="1">
    <citation type="journal article" date="2011" name="Science">
        <title>Comparative functional genomics of the fission yeasts.</title>
        <authorList>
            <person name="Rhind N."/>
            <person name="Chen Z."/>
            <person name="Yassour M."/>
            <person name="Thompson D.A."/>
            <person name="Haas B.J."/>
            <person name="Habib N."/>
            <person name="Wapinski I."/>
            <person name="Roy S."/>
            <person name="Lin M.F."/>
            <person name="Heiman D.I."/>
            <person name="Young S.K."/>
            <person name="Furuya K."/>
            <person name="Guo Y."/>
            <person name="Pidoux A."/>
            <person name="Chen H.M."/>
            <person name="Robbertse B."/>
            <person name="Goldberg J.M."/>
            <person name="Aoki K."/>
            <person name="Bayne E.H."/>
            <person name="Berlin A.M."/>
            <person name="Desjardins C.A."/>
            <person name="Dobbs E."/>
            <person name="Dukaj L."/>
            <person name="Fan L."/>
            <person name="FitzGerald M.G."/>
            <person name="French C."/>
            <person name="Gujja S."/>
            <person name="Hansen K."/>
            <person name="Keifenheim D."/>
            <person name="Levin J.Z."/>
            <person name="Mosher R.A."/>
            <person name="Mueller C.A."/>
            <person name="Pfiffner J."/>
            <person name="Priest M."/>
            <person name="Russ C."/>
            <person name="Smialowska A."/>
            <person name="Swoboda P."/>
            <person name="Sykes S.M."/>
            <person name="Vaughn M."/>
            <person name="Vengrova S."/>
            <person name="Yoder R."/>
            <person name="Zeng Q."/>
            <person name="Allshire R."/>
            <person name="Baulcombe D."/>
            <person name="Birren B.W."/>
            <person name="Brown W."/>
            <person name="Ekwall K."/>
            <person name="Kellis M."/>
            <person name="Leatherwood J."/>
            <person name="Levin H."/>
            <person name="Margalit H."/>
            <person name="Martienssen R."/>
            <person name="Nieduszynski C.A."/>
            <person name="Spatafora J.W."/>
            <person name="Friedman N."/>
            <person name="Dalgaard J.Z."/>
            <person name="Baumann P."/>
            <person name="Niki H."/>
            <person name="Regev A."/>
            <person name="Nusbaum C."/>
        </authorList>
    </citation>
    <scope>NUCLEOTIDE SEQUENCE [LARGE SCALE GENOMIC DNA]</scope>
    <source>
        <strain evidence="3">OY26 / ATCC MYA-4695 / CBS 11777 / NBRC 106824 / NRRL Y48691</strain>
    </source>
</reference>
<dbReference type="PANTHER" id="PTHR47766:SF1">
    <property type="entry name" value="PROTEIN EFR3"/>
    <property type="match status" value="1"/>
</dbReference>
<dbReference type="eggNOG" id="KOG1877">
    <property type="taxonomic scope" value="Eukaryota"/>
</dbReference>
<name>S9X897_SCHCR</name>
<dbReference type="InterPro" id="IPR049150">
    <property type="entry name" value="EFR3_HEAT-like_rpt"/>
</dbReference>
<dbReference type="PANTHER" id="PTHR47766">
    <property type="entry name" value="PROTEIN EFR3"/>
    <property type="match status" value="1"/>
</dbReference>
<dbReference type="InterPro" id="IPR016024">
    <property type="entry name" value="ARM-type_fold"/>
</dbReference>
<keyword evidence="3" id="KW-1185">Reference proteome</keyword>
<dbReference type="Pfam" id="PF21072">
    <property type="entry name" value="EFR3"/>
    <property type="match status" value="1"/>
</dbReference>